<dbReference type="PROSITE" id="PS51450">
    <property type="entry name" value="LRR"/>
    <property type="match status" value="1"/>
</dbReference>
<dbReference type="PANTHER" id="PTHR24114:SF2">
    <property type="entry name" value="F-BOX DOMAIN-CONTAINING PROTEIN-RELATED"/>
    <property type="match status" value="1"/>
</dbReference>
<protein>
    <submittedName>
        <fullName evidence="1">LR74B-like protein</fullName>
    </submittedName>
</protein>
<dbReference type="Proteomes" id="UP001164746">
    <property type="component" value="Chromosome 3"/>
</dbReference>
<accession>A0ABY7DLV1</accession>
<gene>
    <name evidence="1" type="ORF">MAR_022304</name>
</gene>
<feature type="non-terminal residue" evidence="1">
    <location>
        <position position="153"/>
    </location>
</feature>
<dbReference type="Pfam" id="PF13516">
    <property type="entry name" value="LRR_6"/>
    <property type="match status" value="3"/>
</dbReference>
<dbReference type="SUPFAM" id="SSF52047">
    <property type="entry name" value="RNI-like"/>
    <property type="match status" value="1"/>
</dbReference>
<evidence type="ECO:0000313" key="1">
    <source>
        <dbReference type="EMBL" id="WAQ97931.1"/>
    </source>
</evidence>
<dbReference type="SMART" id="SM00368">
    <property type="entry name" value="LRR_RI"/>
    <property type="match status" value="2"/>
</dbReference>
<dbReference type="InterPro" id="IPR032675">
    <property type="entry name" value="LRR_dom_sf"/>
</dbReference>
<dbReference type="InterPro" id="IPR001611">
    <property type="entry name" value="Leu-rich_rpt"/>
</dbReference>
<dbReference type="PANTHER" id="PTHR24114">
    <property type="entry name" value="LEUCINE RICH REPEAT FAMILY PROTEIN"/>
    <property type="match status" value="1"/>
</dbReference>
<organism evidence="1 2">
    <name type="scientific">Mya arenaria</name>
    <name type="common">Soft-shell clam</name>
    <dbReference type="NCBI Taxonomy" id="6604"/>
    <lineage>
        <taxon>Eukaryota</taxon>
        <taxon>Metazoa</taxon>
        <taxon>Spiralia</taxon>
        <taxon>Lophotrochozoa</taxon>
        <taxon>Mollusca</taxon>
        <taxon>Bivalvia</taxon>
        <taxon>Autobranchia</taxon>
        <taxon>Heteroconchia</taxon>
        <taxon>Euheterodonta</taxon>
        <taxon>Imparidentia</taxon>
        <taxon>Neoheterodontei</taxon>
        <taxon>Myida</taxon>
        <taxon>Myoidea</taxon>
        <taxon>Myidae</taxon>
        <taxon>Mya</taxon>
    </lineage>
</organism>
<keyword evidence="2" id="KW-1185">Reference proteome</keyword>
<proteinExistence type="predicted"/>
<name>A0ABY7DLV1_MYAAR</name>
<feature type="non-terminal residue" evidence="1">
    <location>
        <position position="1"/>
    </location>
</feature>
<reference evidence="1" key="1">
    <citation type="submission" date="2022-11" db="EMBL/GenBank/DDBJ databases">
        <title>Centuries of genome instability and evolution in soft-shell clam transmissible cancer (bioRxiv).</title>
        <authorList>
            <person name="Hart S.F.M."/>
            <person name="Yonemitsu M.A."/>
            <person name="Giersch R.M."/>
            <person name="Beal B.F."/>
            <person name="Arriagada G."/>
            <person name="Davis B.W."/>
            <person name="Ostrander E.A."/>
            <person name="Goff S.P."/>
            <person name="Metzger M.J."/>
        </authorList>
    </citation>
    <scope>NUCLEOTIDE SEQUENCE</scope>
    <source>
        <strain evidence="1">MELC-2E11</strain>
        <tissue evidence="1">Siphon/mantle</tissue>
    </source>
</reference>
<evidence type="ECO:0000313" key="2">
    <source>
        <dbReference type="Proteomes" id="UP001164746"/>
    </source>
</evidence>
<sequence>KNETLETLLLAWNGFGYDGCSAMADALSQNTTLRTLDLTNNRIQSPTLVQLLPGLQRNKTLAVLKLSHNPITANMTSVLIAKIYDSKESNLKELDLQGIVVDKEFDGILQSLQKERLFLCAYDQSLPLNKGPIPIDPRNVFNIDPVRIVYYMK</sequence>
<dbReference type="InterPro" id="IPR052394">
    <property type="entry name" value="LRR-containing"/>
</dbReference>
<dbReference type="EMBL" id="CP111014">
    <property type="protein sequence ID" value="WAQ97931.1"/>
    <property type="molecule type" value="Genomic_DNA"/>
</dbReference>
<dbReference type="Gene3D" id="3.80.10.10">
    <property type="entry name" value="Ribonuclease Inhibitor"/>
    <property type="match status" value="1"/>
</dbReference>